<dbReference type="AlphaFoldDB" id="A0A1Y2LY70"/>
<dbReference type="STRING" id="105696.A0A1Y2LY70"/>
<reference evidence="1 2" key="1">
    <citation type="journal article" date="2017" name="Genome Announc.">
        <title>Genome sequence of the saprophytic ascomycete Epicoccum nigrum ICMP 19927 strain isolated from New Zealand.</title>
        <authorList>
            <person name="Fokin M."/>
            <person name="Fleetwood D."/>
            <person name="Weir B.S."/>
            <person name="Villas-Boas S.G."/>
        </authorList>
    </citation>
    <scope>NUCLEOTIDE SEQUENCE [LARGE SCALE GENOMIC DNA]</scope>
    <source>
        <strain evidence="1 2">ICMP 19927</strain>
    </source>
</reference>
<dbReference type="InterPro" id="IPR027796">
    <property type="entry name" value="OTT_1508_deam-like"/>
</dbReference>
<keyword evidence="2" id="KW-1185">Reference proteome</keyword>
<organism evidence="1 2">
    <name type="scientific">Epicoccum nigrum</name>
    <name type="common">Soil fungus</name>
    <name type="synonym">Epicoccum purpurascens</name>
    <dbReference type="NCBI Taxonomy" id="105696"/>
    <lineage>
        <taxon>Eukaryota</taxon>
        <taxon>Fungi</taxon>
        <taxon>Dikarya</taxon>
        <taxon>Ascomycota</taxon>
        <taxon>Pezizomycotina</taxon>
        <taxon>Dothideomycetes</taxon>
        <taxon>Pleosporomycetidae</taxon>
        <taxon>Pleosporales</taxon>
        <taxon>Pleosporineae</taxon>
        <taxon>Didymellaceae</taxon>
        <taxon>Epicoccum</taxon>
    </lineage>
</organism>
<dbReference type="OMA" id="GACYDQW"/>
<sequence>MTRLDCRTADPDSSIWVDPPEDTFRRHLVQLEECTNAVPVDPQVFPLRQCSNVSSIHTLPLAIEQQLADDLAFLAAIEEGAQSVAAVCLEEHSEGLTIRFAALDLVLSGEVKNALERIIHVMSLSADASDSAASSEALFEQIVKLHVRRLLARLRSDKWKKPKYLSKQHKKPLWRDFSNIIHRVQFLYAKKEAAARQSVQVQLQSLATNYEAFEALEANSAVEFDSLKELIRASYRLCKNKEVTEFAQRLEASPSSTPTAKVASAIKCLRQIEKIASYARIATSLIDLSHSYPSLFRNKMQLAFLTPFKSVSTEIGYEDWATTCHVHAEVQLAVFYDLLSQSSHIMETRLDLFNKDFRRPRVIGTSKWLCYLCYLFLSCHGAFVPANTHGRLYDQWTVPDLIDYQPELRVRYREILRAMDDKVLQETRNAVSAGAGEPGFVRWRAEPMTSRQNLFGVDNAH</sequence>
<evidence type="ECO:0000313" key="1">
    <source>
        <dbReference type="EMBL" id="OSS48723.1"/>
    </source>
</evidence>
<proteinExistence type="predicted"/>
<name>A0A1Y2LY70_EPING</name>
<dbReference type="InParanoid" id="A0A1Y2LY70"/>
<gene>
    <name evidence="1" type="ORF">B5807_07101</name>
</gene>
<dbReference type="EMBL" id="KZ107845">
    <property type="protein sequence ID" value="OSS48723.1"/>
    <property type="molecule type" value="Genomic_DNA"/>
</dbReference>
<dbReference type="Proteomes" id="UP000193240">
    <property type="component" value="Unassembled WGS sequence"/>
</dbReference>
<protein>
    <submittedName>
        <fullName evidence="1">Uncharacterized protein</fullName>
    </submittedName>
</protein>
<dbReference type="Pfam" id="PF14441">
    <property type="entry name" value="OTT_1508_deam"/>
    <property type="match status" value="1"/>
</dbReference>
<evidence type="ECO:0000313" key="2">
    <source>
        <dbReference type="Proteomes" id="UP000193240"/>
    </source>
</evidence>
<accession>A0A1Y2LY70</accession>